<dbReference type="InterPro" id="IPR002347">
    <property type="entry name" value="SDR_fam"/>
</dbReference>
<dbReference type="EMBL" id="LAQI01000106">
    <property type="protein sequence ID" value="KKY20044.1"/>
    <property type="molecule type" value="Genomic_DNA"/>
</dbReference>
<gene>
    <name evidence="3" type="ORF">UCDDS831_g05034</name>
</gene>
<dbReference type="PANTHER" id="PTHR24320:SF272">
    <property type="entry name" value="NAD(P)-BINDING ROSSMANN-FOLD SUPERFAMILY PROTEIN"/>
    <property type="match status" value="1"/>
</dbReference>
<reference evidence="3 4" key="1">
    <citation type="submission" date="2015-03" db="EMBL/GenBank/DDBJ databases">
        <authorList>
            <person name="Morales-Cruz A."/>
            <person name="Amrine K.C."/>
            <person name="Cantu D."/>
        </authorList>
    </citation>
    <scope>NUCLEOTIDE SEQUENCE [LARGE SCALE GENOMIC DNA]</scope>
    <source>
        <strain evidence="3">DS831</strain>
    </source>
</reference>
<evidence type="ECO:0000313" key="3">
    <source>
        <dbReference type="EMBL" id="KKY20044.1"/>
    </source>
</evidence>
<name>A0A0G2EC24_9PEZI</name>
<comment type="similarity">
    <text evidence="1">Belongs to the short-chain dehydrogenases/reductases (SDR) family.</text>
</comment>
<dbReference type="SUPFAM" id="SSF51735">
    <property type="entry name" value="NAD(P)-binding Rossmann-fold domains"/>
    <property type="match status" value="1"/>
</dbReference>
<evidence type="ECO:0000256" key="1">
    <source>
        <dbReference type="ARBA" id="ARBA00006484"/>
    </source>
</evidence>
<sequence>MPTCIRPSLRLNCRLFQRRLPQFPSHFGRPKPCRVLLRAMASSRYAAAFASPNGPGDARPTTLDVIRHEGLEGQLKDKVMLVTGCSSGLGIETARALSATGARLFCTARSIKKGEEALADVLELGRVDLLELQLDSLNSVRTCARDFLSKSKTLNVLVCNAGIMMPPYAKTADGFESQFATNHLGHFLLFNLLKEALFAGSSSSFGSRVVVVASMGHRGGGIRFDDINLENDYTPSKGYAQSKTANIYMANEIERRYGARGVHALSLHPGGIATGLQIHMDPNLKERWASNPDVVKGTMSPAQGAATQVLAAVGNEFEGKGAKYLEQCSESGPVEAGYTVMDTGYETWAFDKDKEQKLWIESLKMVGLNEQDE</sequence>
<organism evidence="3 4">
    <name type="scientific">Diplodia seriata</name>
    <dbReference type="NCBI Taxonomy" id="420778"/>
    <lineage>
        <taxon>Eukaryota</taxon>
        <taxon>Fungi</taxon>
        <taxon>Dikarya</taxon>
        <taxon>Ascomycota</taxon>
        <taxon>Pezizomycotina</taxon>
        <taxon>Dothideomycetes</taxon>
        <taxon>Dothideomycetes incertae sedis</taxon>
        <taxon>Botryosphaeriales</taxon>
        <taxon>Botryosphaeriaceae</taxon>
        <taxon>Diplodia</taxon>
    </lineage>
</organism>
<dbReference type="PANTHER" id="PTHR24320">
    <property type="entry name" value="RETINOL DEHYDROGENASE"/>
    <property type="match status" value="1"/>
</dbReference>
<dbReference type="Proteomes" id="UP000034182">
    <property type="component" value="Unassembled WGS sequence"/>
</dbReference>
<accession>A0A0G2EC24</accession>
<evidence type="ECO:0000313" key="4">
    <source>
        <dbReference type="Proteomes" id="UP000034182"/>
    </source>
</evidence>
<dbReference type="InterPro" id="IPR036291">
    <property type="entry name" value="NAD(P)-bd_dom_sf"/>
</dbReference>
<dbReference type="AlphaFoldDB" id="A0A0G2EC24"/>
<dbReference type="GO" id="GO:0016491">
    <property type="term" value="F:oxidoreductase activity"/>
    <property type="evidence" value="ECO:0007669"/>
    <property type="project" value="UniProtKB-KW"/>
</dbReference>
<dbReference type="PRINTS" id="PR00081">
    <property type="entry name" value="GDHRDH"/>
</dbReference>
<reference evidence="3 4" key="2">
    <citation type="submission" date="2015-05" db="EMBL/GenBank/DDBJ databases">
        <title>Distinctive expansion of gene families associated with plant cell wall degradation and secondary metabolism in the genomes of grapevine trunk pathogens.</title>
        <authorList>
            <person name="Lawrence D.P."/>
            <person name="Travadon R."/>
            <person name="Rolshausen P.E."/>
            <person name="Baumgartner K."/>
        </authorList>
    </citation>
    <scope>NUCLEOTIDE SEQUENCE [LARGE SCALE GENOMIC DNA]</scope>
    <source>
        <strain evidence="3">DS831</strain>
    </source>
</reference>
<protein>
    <submittedName>
        <fullName evidence="3">Putative short-chain dehydrogenase</fullName>
    </submittedName>
</protein>
<proteinExistence type="inferred from homology"/>
<dbReference type="Gene3D" id="3.40.50.720">
    <property type="entry name" value="NAD(P)-binding Rossmann-like Domain"/>
    <property type="match status" value="1"/>
</dbReference>
<comment type="caution">
    <text evidence="3">The sequence shown here is derived from an EMBL/GenBank/DDBJ whole genome shotgun (WGS) entry which is preliminary data.</text>
</comment>
<evidence type="ECO:0000256" key="2">
    <source>
        <dbReference type="ARBA" id="ARBA00023002"/>
    </source>
</evidence>
<keyword evidence="2" id="KW-0560">Oxidoreductase</keyword>
<dbReference type="Pfam" id="PF00106">
    <property type="entry name" value="adh_short"/>
    <property type="match status" value="1"/>
</dbReference>